<reference evidence="6 7" key="1">
    <citation type="submission" date="2025-04" db="UniProtKB">
        <authorList>
            <consortium name="RefSeq"/>
        </authorList>
    </citation>
    <scope>IDENTIFICATION</scope>
    <source>
        <strain evidence="6 7">Ishihara</strain>
        <tissue evidence="6 7">Whole body</tissue>
    </source>
</reference>
<feature type="domain" description="STPR" evidence="4">
    <location>
        <begin position="5"/>
        <end position="72"/>
    </location>
</feature>
<dbReference type="Pfam" id="PF14214">
    <property type="entry name" value="Helitron_like_N"/>
    <property type="match status" value="1"/>
</dbReference>
<feature type="region of interest" description="Disordered" evidence="1">
    <location>
        <begin position="1"/>
        <end position="22"/>
    </location>
</feature>
<dbReference type="RefSeq" id="XP_022825798.1">
    <property type="nucleotide sequence ID" value="XM_022970030.1"/>
</dbReference>
<dbReference type="Gene3D" id="3.90.70.120">
    <property type="match status" value="1"/>
</dbReference>
<organism evidence="5 9">
    <name type="scientific">Spodoptera litura</name>
    <name type="common">Asian cotton leafworm</name>
    <dbReference type="NCBI Taxonomy" id="69820"/>
    <lineage>
        <taxon>Eukaryota</taxon>
        <taxon>Metazoa</taxon>
        <taxon>Ecdysozoa</taxon>
        <taxon>Arthropoda</taxon>
        <taxon>Hexapoda</taxon>
        <taxon>Insecta</taxon>
        <taxon>Pterygota</taxon>
        <taxon>Neoptera</taxon>
        <taxon>Endopterygota</taxon>
        <taxon>Lepidoptera</taxon>
        <taxon>Glossata</taxon>
        <taxon>Ditrysia</taxon>
        <taxon>Noctuoidea</taxon>
        <taxon>Noctuidae</taxon>
        <taxon>Amphipyrinae</taxon>
        <taxon>Spodoptera</taxon>
    </lineage>
</organism>
<sequence>MGRPSKDASRMRRRRFLETKDDRRKRLDKIKIHANKKRENETLEERKKRLSAMRAYVSKRLTNESQEDRTHRLSLIHERLSNETDEARTQRLSLIHERLSNETDEARTHRLSLIHERLSNETDEARAHRLSLIHERLSNETDEARAHRLRLIQERRSNESATQQSQRLSYLRNSSALRVLNETPEERASRLTVLRQVSSRLRNTRILGVEQFRAAINVFADLPCAICKKMLYPQQRINLRPAAFSSILPSELITADRIITCCRCSNTLKKRKIPSQAYWNNMVVANVPHELADLNETEKRFLCRVVPFIKIIKLQNRLSQDWCKGQAVLFAKDVVELAEQLPLHPNQAGLILIIESLENIQRSKEFVVDIDKLKIALSWLMSNNVLYRDVRPHFSNAIDISESIQVTGELPDHEEEPVAAMRPTRNIDNFKHLNDDISILRGSYHQGDARFSSESQGRQCTAIATVSCVAFHLIDPNSLCQSDIDYILIIGDKYYCDCIATRPNIDDSNSEYLAATELLPYITFNRQQVNITGYEQPIYNGHLVNDDSENSFPNLKNALNRFFNEHSYGLITSNLTTVAVHCKRELESVTYFLFDSHARGAKGFKAPLHGTACCMRFKNIDSLYNVLRRNLTVKNSSNPYTLNVYSLTALFLTLVSCIDNQPEPNTNNSVPISNSTIQAGEHALQRPRNLESTMLIETTSMLCGVEETVPALESVVDFNNVNSVTELRLAEIKRKTAPPLNFERERRLEELAWYFLFPDGKNGLHEERNIPITPLDYFQSRIMSNDRRFHRNDYLFYALSVVEYYRAKSSISVSCRMRQAQGEQTPQGLVDNIHLTMRNIRGSASYWRKCCSELIAMVRTLGPPSWFLTFSCNDLHWPDMIKALLIADNRSIHEIDEITFEMKLNLVQKYPIVVSRQFLLRINALMNYIKLNDNCLGGKVVDYWHRIEFQNRGSPHLHMLVWCEGLPDFSTPEGITVIDKVISCSLNPDNDTLKALVENVQIHKHTSTCYKNRTNQSCRFGFPRAPCDNTLCLGPDEALANNGRFCNLRRTAAEGMVNNYNADLLGLWEGNIDVQPCGNVTAVSYYVAKYVSKCEPHDSGDVIRETITRAKRQGGTVWHQLFKVAMAILSQRLVSAPECAFRLCHLPLKMSSRKAVFVNSCKPNERFRLLRVEGNDSSIYNNIFDRYVQRPDDLENLSLAEFAVRFETVSHPAWNEEDGDEELRETHSEPLRFIKLRDNTRMRIRNRLAVLRTRYFTINSDKESYYYSLLVCHLPFRDEHSLLLDNETAEACFLRRQTELRLLPQIVKKIARLSSGSIIRFTAYL</sequence>
<name>A0A9J7ESE7_SPOLT</name>
<accession>A0A9J7ESE7</accession>
<dbReference type="InterPro" id="IPR025476">
    <property type="entry name" value="Helitron_helicase-like"/>
</dbReference>
<dbReference type="KEGG" id="sliu:111364680"/>
<dbReference type="Proteomes" id="UP000301870">
    <property type="component" value="Chromosome 22"/>
</dbReference>
<feature type="domain" description="Helitron helicase-like" evidence="2">
    <location>
        <begin position="815"/>
        <end position="961"/>
    </location>
</feature>
<dbReference type="Proteomes" id="UP000301870">
    <property type="component" value="Chromosome 5"/>
</dbReference>
<evidence type="ECO:0000259" key="3">
    <source>
        <dbReference type="Pfam" id="PF20209"/>
    </source>
</evidence>
<dbReference type="KEGG" id="sliu:111364914"/>
<protein>
    <submittedName>
        <fullName evidence="6">Uncharacterized protein LOC111351834 isoform X1</fullName>
    </submittedName>
    <submittedName>
        <fullName evidence="7">Uncharacterized protein LOC111355918 isoform X1</fullName>
    </submittedName>
    <submittedName>
        <fullName evidence="8">Uncharacterized protein LOC111364680 isoform X1</fullName>
    </submittedName>
    <submittedName>
        <fullName evidence="9">Uncharacterized protein LOC111364914 isoform X1</fullName>
    </submittedName>
</protein>
<proteinExistence type="predicted"/>
<dbReference type="Pfam" id="PF21107">
    <property type="entry name" value="STPRs"/>
    <property type="match status" value="1"/>
</dbReference>
<dbReference type="KEGG" id="sliu:111355918"/>
<dbReference type="RefSeq" id="XP_022819770.1">
    <property type="nucleotide sequence ID" value="XM_022964002.1"/>
</dbReference>
<dbReference type="PANTHER" id="PTHR40552">
    <property type="entry name" value="AT05186P-RELATED"/>
    <property type="match status" value="1"/>
</dbReference>
<dbReference type="SUPFAM" id="SSF54001">
    <property type="entry name" value="Cysteine proteinases"/>
    <property type="match status" value="1"/>
</dbReference>
<dbReference type="GeneID" id="111364914"/>
<dbReference type="InterPro" id="IPR046700">
    <property type="entry name" value="DUF6570"/>
</dbReference>
<evidence type="ECO:0000313" key="8">
    <source>
        <dbReference type="RefSeq" id="XP_022837425.1"/>
    </source>
</evidence>
<gene>
    <name evidence="9" type="primary">LOC111364914</name>
    <name evidence="6" type="synonym">LOC111351834</name>
    <name evidence="7" type="synonym">LOC111355918</name>
    <name evidence="8" type="synonym">LOC111364680</name>
</gene>
<feature type="domain" description="DUF6570" evidence="3">
    <location>
        <begin position="270"/>
        <end position="391"/>
    </location>
</feature>
<evidence type="ECO:0000259" key="2">
    <source>
        <dbReference type="Pfam" id="PF14214"/>
    </source>
</evidence>
<dbReference type="KEGG" id="sliu:111351834"/>
<dbReference type="InterPro" id="IPR038765">
    <property type="entry name" value="Papain-like_cys_pep_sf"/>
</dbReference>
<evidence type="ECO:0000313" key="7">
    <source>
        <dbReference type="RefSeq" id="XP_022825798.1"/>
    </source>
</evidence>
<evidence type="ECO:0000259" key="4">
    <source>
        <dbReference type="Pfam" id="PF21107"/>
    </source>
</evidence>
<dbReference type="Proteomes" id="UP000301870">
    <property type="component" value="Chromosome 6"/>
</dbReference>
<dbReference type="Pfam" id="PF20209">
    <property type="entry name" value="DUF6570"/>
    <property type="match status" value="1"/>
</dbReference>
<evidence type="ECO:0000313" key="9">
    <source>
        <dbReference type="RefSeq" id="XP_022837697.1"/>
    </source>
</evidence>
<evidence type="ECO:0000313" key="6">
    <source>
        <dbReference type="RefSeq" id="XP_022819770.1"/>
    </source>
</evidence>
<keyword evidence="5" id="KW-1185">Reference proteome</keyword>
<dbReference type="RefSeq" id="XP_022837425.1">
    <property type="nucleotide sequence ID" value="XM_022981657.1"/>
</dbReference>
<dbReference type="PANTHER" id="PTHR40552:SF6">
    <property type="entry name" value="FI09606P-RELATED"/>
    <property type="match status" value="1"/>
</dbReference>
<evidence type="ECO:0000256" key="1">
    <source>
        <dbReference type="SAM" id="MobiDB-lite"/>
    </source>
</evidence>
<dbReference type="InterPro" id="IPR048998">
    <property type="entry name" value="STPR"/>
</dbReference>
<evidence type="ECO:0000313" key="5">
    <source>
        <dbReference type="Proteomes" id="UP000301870"/>
    </source>
</evidence>
<dbReference type="RefSeq" id="XP_022837697.1">
    <property type="nucleotide sequence ID" value="XM_022981929.1"/>
</dbReference>
<dbReference type="Proteomes" id="UP000301870">
    <property type="component" value="Chromosome 14"/>
</dbReference>
<dbReference type="OrthoDB" id="416437at2759"/>